<dbReference type="InterPro" id="IPR007922">
    <property type="entry name" value="DciA-like"/>
</dbReference>
<dbReference type="EMBL" id="VSSQ01000677">
    <property type="protein sequence ID" value="MPL99619.1"/>
    <property type="molecule type" value="Genomic_DNA"/>
</dbReference>
<sequence>MKRKDYMKIGDLIPEYIQSMGIARGLVGNSVCTAFDQALDNRFTKYIISREFSNGKLFCTLSSSVARDSLSLYKAALKERINSIVGEEIVKEIVFR</sequence>
<accession>A0A644W785</accession>
<name>A0A644W785_9ZZZZ</name>
<evidence type="ECO:0008006" key="2">
    <source>
        <dbReference type="Google" id="ProtNLM"/>
    </source>
</evidence>
<organism evidence="1">
    <name type="scientific">bioreactor metagenome</name>
    <dbReference type="NCBI Taxonomy" id="1076179"/>
    <lineage>
        <taxon>unclassified sequences</taxon>
        <taxon>metagenomes</taxon>
        <taxon>ecological metagenomes</taxon>
    </lineage>
</organism>
<proteinExistence type="predicted"/>
<gene>
    <name evidence="1" type="ORF">SDC9_45837</name>
</gene>
<protein>
    <recommendedName>
        <fullName evidence="2">DUF721 domain-containing protein</fullName>
    </recommendedName>
</protein>
<dbReference type="AlphaFoldDB" id="A0A644W785"/>
<dbReference type="PANTHER" id="PTHR36456">
    <property type="entry name" value="UPF0232 PROTEIN SCO3875"/>
    <property type="match status" value="1"/>
</dbReference>
<comment type="caution">
    <text evidence="1">The sequence shown here is derived from an EMBL/GenBank/DDBJ whole genome shotgun (WGS) entry which is preliminary data.</text>
</comment>
<dbReference type="Pfam" id="PF05258">
    <property type="entry name" value="DciA"/>
    <property type="match status" value="1"/>
</dbReference>
<dbReference type="PANTHER" id="PTHR36456:SF1">
    <property type="entry name" value="UPF0232 PROTEIN SCO3875"/>
    <property type="match status" value="1"/>
</dbReference>
<reference evidence="1" key="1">
    <citation type="submission" date="2019-08" db="EMBL/GenBank/DDBJ databases">
        <authorList>
            <person name="Kucharzyk K."/>
            <person name="Murdoch R.W."/>
            <person name="Higgins S."/>
            <person name="Loffler F."/>
        </authorList>
    </citation>
    <scope>NUCLEOTIDE SEQUENCE</scope>
</reference>
<evidence type="ECO:0000313" key="1">
    <source>
        <dbReference type="EMBL" id="MPL99619.1"/>
    </source>
</evidence>